<keyword evidence="2" id="KW-0456">Lyase</keyword>
<dbReference type="InterPro" id="IPR036568">
    <property type="entry name" value="GGCT-like_sf"/>
</dbReference>
<dbReference type="RefSeq" id="WP_238281427.1">
    <property type="nucleotide sequence ID" value="NZ_BPQL01000123.1"/>
</dbReference>
<comment type="caution">
    <text evidence="3">The sequence shown here is derived from an EMBL/GenBank/DDBJ whole genome shotgun (WGS) entry which is preliminary data.</text>
</comment>
<dbReference type="Proteomes" id="UP001549145">
    <property type="component" value="Unassembled WGS sequence"/>
</dbReference>
<organism evidence="3 4">
    <name type="scientific">Methylobacterium goesingense</name>
    <dbReference type="NCBI Taxonomy" id="243690"/>
    <lineage>
        <taxon>Bacteria</taxon>
        <taxon>Pseudomonadati</taxon>
        <taxon>Pseudomonadota</taxon>
        <taxon>Alphaproteobacteria</taxon>
        <taxon>Hyphomicrobiales</taxon>
        <taxon>Methylobacteriaceae</taxon>
        <taxon>Methylobacterium</taxon>
    </lineage>
</organism>
<evidence type="ECO:0000313" key="4">
    <source>
        <dbReference type="Proteomes" id="UP001549145"/>
    </source>
</evidence>
<dbReference type="EC" id="4.3.2.7" evidence="1"/>
<dbReference type="EMBL" id="JBEPMM010000007">
    <property type="protein sequence ID" value="MET3693345.1"/>
    <property type="molecule type" value="Genomic_DNA"/>
</dbReference>
<dbReference type="InterPro" id="IPR006840">
    <property type="entry name" value="ChaC"/>
</dbReference>
<dbReference type="InterPro" id="IPR013024">
    <property type="entry name" value="GGCT-like"/>
</dbReference>
<dbReference type="PANTHER" id="PTHR12192">
    <property type="entry name" value="CATION TRANSPORT PROTEIN CHAC-RELATED"/>
    <property type="match status" value="1"/>
</dbReference>
<proteinExistence type="predicted"/>
<sequence length="237" mass="25296">MPAPVLDLTLDLIARAHPTPVADDATALALLSDAELRPGLAAAMAARPMPAEGLWVFGYGSLIWRPEFAYSERRVGTVHGYHRRFCLLQRRFRGSVEKPGLVLALDVGGACEGVAFRLTGAEAAETLLPVWRREMRGNGYLGRWVPVETAAGTVQALTFVVNPDSDRYTGPISDAAIADRIASGAGHLGPSAEYLFRTVSACLAEGIHCPHLLTLQAMVATRLRARLTAAAPAPSDS</sequence>
<dbReference type="PANTHER" id="PTHR12192:SF2">
    <property type="entry name" value="GLUTATHIONE-SPECIFIC GAMMA-GLUTAMYLCYCLOTRANSFERASE 2"/>
    <property type="match status" value="1"/>
</dbReference>
<evidence type="ECO:0000313" key="3">
    <source>
        <dbReference type="EMBL" id="MET3693345.1"/>
    </source>
</evidence>
<dbReference type="CDD" id="cd06661">
    <property type="entry name" value="GGCT_like"/>
    <property type="match status" value="1"/>
</dbReference>
<evidence type="ECO:0000256" key="1">
    <source>
        <dbReference type="ARBA" id="ARBA00012344"/>
    </source>
</evidence>
<accession>A0ABV2L9E2</accession>
<evidence type="ECO:0000256" key="2">
    <source>
        <dbReference type="ARBA" id="ARBA00023239"/>
    </source>
</evidence>
<dbReference type="Gene3D" id="3.10.490.10">
    <property type="entry name" value="Gamma-glutamyl cyclotransferase-like"/>
    <property type="match status" value="1"/>
</dbReference>
<gene>
    <name evidence="3" type="ORF">ABID43_002892</name>
</gene>
<dbReference type="Pfam" id="PF04752">
    <property type="entry name" value="ChaC"/>
    <property type="match status" value="1"/>
</dbReference>
<name>A0ABV2L9E2_9HYPH</name>
<protein>
    <recommendedName>
        <fullName evidence="1">glutathione-specific gamma-glutamylcyclotransferase</fullName>
        <ecNumber evidence="1">4.3.2.7</ecNumber>
    </recommendedName>
</protein>
<reference evidence="3 4" key="1">
    <citation type="submission" date="2024-06" db="EMBL/GenBank/DDBJ databases">
        <title>Genomic Encyclopedia of Type Strains, Phase IV (KMG-IV): sequencing the most valuable type-strain genomes for metagenomic binning, comparative biology and taxonomic classification.</title>
        <authorList>
            <person name="Goeker M."/>
        </authorList>
    </citation>
    <scope>NUCLEOTIDE SEQUENCE [LARGE SCALE GENOMIC DNA]</scope>
    <source>
        <strain evidence="3 4">DSM 21331</strain>
    </source>
</reference>
<keyword evidence="4" id="KW-1185">Reference proteome</keyword>
<dbReference type="SUPFAM" id="SSF110857">
    <property type="entry name" value="Gamma-glutamyl cyclotransferase-like"/>
    <property type="match status" value="1"/>
</dbReference>